<dbReference type="EMBL" id="JAKLTQ010000032">
    <property type="protein sequence ID" value="MCG2624824.1"/>
    <property type="molecule type" value="Genomic_DNA"/>
</dbReference>
<evidence type="ECO:0000259" key="1">
    <source>
        <dbReference type="Pfam" id="PF01968"/>
    </source>
</evidence>
<dbReference type="InterPro" id="IPR002821">
    <property type="entry name" value="Hydantoinase_A"/>
</dbReference>
<evidence type="ECO:0000313" key="5">
    <source>
        <dbReference type="Proteomes" id="UP001165368"/>
    </source>
</evidence>
<keyword evidence="5" id="KW-1185">Reference proteome</keyword>
<feature type="domain" description="Acetophenone carboxylase-like C-terminal" evidence="3">
    <location>
        <begin position="518"/>
        <end position="665"/>
    </location>
</feature>
<dbReference type="PANTHER" id="PTHR11365:SF23">
    <property type="entry name" value="HYPOTHETICAL 5-OXOPROLINASE (EUROFUNG)-RELATED"/>
    <property type="match status" value="1"/>
</dbReference>
<dbReference type="InterPro" id="IPR008040">
    <property type="entry name" value="Hydant_A_N"/>
</dbReference>
<name>A0ABS9LEE2_9MICC</name>
<dbReference type="Pfam" id="PF19278">
    <property type="entry name" value="Hydant_A_C"/>
    <property type="match status" value="1"/>
</dbReference>
<protein>
    <submittedName>
        <fullName evidence="4">Hydantoinase/oxoprolinase family protein</fullName>
    </submittedName>
</protein>
<sequence>MSAHPSWTVSIDAGGTFTDAIARSSGGASLVAKVASTPEDPSRGLTNAVAELAAQGMDLGEVALICHGTTVATNATLTGNLARVALITTKGFRDVLAYRQGSRPDVYSLSPERPRELVDRCARFEVDERIGSDGTVLTPLRNDDIAAMVDAVAAVAPEAIAVSLLFSYLNASHEEKLLAALEARFPDTPISISSRIAREFREYPRTATTVINAALRPVVAAYLQRAAGALADSGVAAPFQVMQSNGGCVPAERAGSQAHRLILSGPAGGVSGLVRAAEQHGLANVISLDMGGTSVDVCLVRDSQAPYTSIQEVQDHVLIAPTVDIHTIGAGGGSIAWVDRTQRLRVGPQSAKAVPGPASYGRGGTEATLTDAHVVLGTLGTEALAGDLRLDKAAAETAVKEIGSQLDMDVPEAAEAILAIALAHMVRAVRKVSVERGLDPRNFSLFPFGGAGPLHAGMLLRHLSLASVVVPLQPGLFSADGLLAAGLRVDDAQTVLKPFGPAALPPIADWLTERRRALTAQVIEDGASADTVEVLVTVDARYLGQGYELTVNLDGTDVNSLGQIADRFHPAHAELYGHSSPQETVEIVTVRIAVTGQFDRVPSTPIPRGSEQPAPDAVIGSRLVRLPGSGETQTAILDRARLRAGNIIAGPAIITQMDATTVMLTGQTGRVADNGDIIITEDKN</sequence>
<feature type="domain" description="Hydantoinase/oxoprolinase N-terminal" evidence="2">
    <location>
        <begin position="9"/>
        <end position="178"/>
    </location>
</feature>
<dbReference type="RefSeq" id="WP_237827253.1">
    <property type="nucleotide sequence ID" value="NZ_JAKLTQ010000032.1"/>
</dbReference>
<feature type="domain" description="Hydantoinase A/oxoprolinase" evidence="1">
    <location>
        <begin position="205"/>
        <end position="489"/>
    </location>
</feature>
<gene>
    <name evidence="4" type="ORF">LVY72_23320</name>
</gene>
<dbReference type="InterPro" id="IPR045079">
    <property type="entry name" value="Oxoprolinase-like"/>
</dbReference>
<evidence type="ECO:0000259" key="3">
    <source>
        <dbReference type="Pfam" id="PF19278"/>
    </source>
</evidence>
<evidence type="ECO:0000259" key="2">
    <source>
        <dbReference type="Pfam" id="PF05378"/>
    </source>
</evidence>
<proteinExistence type="predicted"/>
<dbReference type="Proteomes" id="UP001165368">
    <property type="component" value="Unassembled WGS sequence"/>
</dbReference>
<accession>A0ABS9LEE2</accession>
<comment type="caution">
    <text evidence="4">The sequence shown here is derived from an EMBL/GenBank/DDBJ whole genome shotgun (WGS) entry which is preliminary data.</text>
</comment>
<dbReference type="Pfam" id="PF05378">
    <property type="entry name" value="Hydant_A_N"/>
    <property type="match status" value="1"/>
</dbReference>
<dbReference type="PANTHER" id="PTHR11365">
    <property type="entry name" value="5-OXOPROLINASE RELATED"/>
    <property type="match status" value="1"/>
</dbReference>
<dbReference type="InterPro" id="IPR049517">
    <property type="entry name" value="ACX-like_C"/>
</dbReference>
<reference evidence="4" key="1">
    <citation type="submission" date="2022-01" db="EMBL/GenBank/DDBJ databases">
        <authorList>
            <person name="Jo J.-H."/>
            <person name="Im W.-T."/>
        </authorList>
    </citation>
    <scope>NUCLEOTIDE SEQUENCE</scope>
    <source>
        <strain evidence="4">I2-34</strain>
    </source>
</reference>
<evidence type="ECO:0000313" key="4">
    <source>
        <dbReference type="EMBL" id="MCG2624824.1"/>
    </source>
</evidence>
<dbReference type="Pfam" id="PF01968">
    <property type="entry name" value="Hydantoinase_A"/>
    <property type="match status" value="1"/>
</dbReference>
<organism evidence="4 5">
    <name type="scientific">Arthrobacter hankyongi</name>
    <dbReference type="NCBI Taxonomy" id="2904801"/>
    <lineage>
        <taxon>Bacteria</taxon>
        <taxon>Bacillati</taxon>
        <taxon>Actinomycetota</taxon>
        <taxon>Actinomycetes</taxon>
        <taxon>Micrococcales</taxon>
        <taxon>Micrococcaceae</taxon>
        <taxon>Arthrobacter</taxon>
    </lineage>
</organism>